<gene>
    <name evidence="1" type="ORF">F5876DRAFT_80570</name>
</gene>
<sequence length="155" mass="17085">MRCQLALFVGLLSLAYAIPVEIQVGSDTKSELSSVLACGDSTIPLAQRKVLGRHDTLDARGILNSMPFTGKTKLAVTVTIPVQVPEAAKKRINSLIKAFLKIYRPLSNFEIELKDEADRSQKSGSAKFKVRLADKVQEWVLDYADPKGHFTKVRG</sequence>
<evidence type="ECO:0000313" key="1">
    <source>
        <dbReference type="EMBL" id="KAJ3806561.1"/>
    </source>
</evidence>
<dbReference type="Proteomes" id="UP001163835">
    <property type="component" value="Unassembled WGS sequence"/>
</dbReference>
<keyword evidence="2" id="KW-1185">Reference proteome</keyword>
<name>A0ACC1TPB0_9AGAR</name>
<comment type="caution">
    <text evidence="1">The sequence shown here is derived from an EMBL/GenBank/DDBJ whole genome shotgun (WGS) entry which is preliminary data.</text>
</comment>
<proteinExistence type="predicted"/>
<protein>
    <submittedName>
        <fullName evidence="1">Uncharacterized protein</fullName>
    </submittedName>
</protein>
<dbReference type="EMBL" id="MU795408">
    <property type="protein sequence ID" value="KAJ3806561.1"/>
    <property type="molecule type" value="Genomic_DNA"/>
</dbReference>
<reference evidence="1" key="1">
    <citation type="submission" date="2022-09" db="EMBL/GenBank/DDBJ databases">
        <title>A Global Phylogenomic Analysis of the Shiitake Genus Lentinula.</title>
        <authorList>
            <consortium name="DOE Joint Genome Institute"/>
            <person name="Sierra-Patev S."/>
            <person name="Min B."/>
            <person name="Naranjo-Ortiz M."/>
            <person name="Looney B."/>
            <person name="Konkel Z."/>
            <person name="Slot J.C."/>
            <person name="Sakamoto Y."/>
            <person name="Steenwyk J.L."/>
            <person name="Rokas A."/>
            <person name="Carro J."/>
            <person name="Camarero S."/>
            <person name="Ferreira P."/>
            <person name="Molpeceres G."/>
            <person name="Ruiz-Duenas F.J."/>
            <person name="Serrano A."/>
            <person name="Henrissat B."/>
            <person name="Drula E."/>
            <person name="Hughes K.W."/>
            <person name="Mata J.L."/>
            <person name="Ishikawa N.K."/>
            <person name="Vargas-Isla R."/>
            <person name="Ushijima S."/>
            <person name="Smith C.A."/>
            <person name="Ahrendt S."/>
            <person name="Andreopoulos W."/>
            <person name="He G."/>
            <person name="Labutti K."/>
            <person name="Lipzen A."/>
            <person name="Ng V."/>
            <person name="Riley R."/>
            <person name="Sandor L."/>
            <person name="Barry K."/>
            <person name="Martinez A.T."/>
            <person name="Xiao Y."/>
            <person name="Gibbons J.G."/>
            <person name="Terashima K."/>
            <person name="Grigoriev I.V."/>
            <person name="Hibbett D.S."/>
        </authorList>
    </citation>
    <scope>NUCLEOTIDE SEQUENCE</scope>
    <source>
        <strain evidence="1">TMI1499</strain>
    </source>
</reference>
<accession>A0ACC1TPB0</accession>
<evidence type="ECO:0000313" key="2">
    <source>
        <dbReference type="Proteomes" id="UP001163835"/>
    </source>
</evidence>
<organism evidence="1 2">
    <name type="scientific">Lentinula aff. lateritia</name>
    <dbReference type="NCBI Taxonomy" id="2804960"/>
    <lineage>
        <taxon>Eukaryota</taxon>
        <taxon>Fungi</taxon>
        <taxon>Dikarya</taxon>
        <taxon>Basidiomycota</taxon>
        <taxon>Agaricomycotina</taxon>
        <taxon>Agaricomycetes</taxon>
        <taxon>Agaricomycetidae</taxon>
        <taxon>Agaricales</taxon>
        <taxon>Marasmiineae</taxon>
        <taxon>Omphalotaceae</taxon>
        <taxon>Lentinula</taxon>
    </lineage>
</organism>